<evidence type="ECO:0000313" key="3">
    <source>
        <dbReference type="EMBL" id="MBL6446343.1"/>
    </source>
</evidence>
<organism evidence="3 4">
    <name type="scientific">Fulvivirga marina</name>
    <dbReference type="NCBI Taxonomy" id="2494733"/>
    <lineage>
        <taxon>Bacteria</taxon>
        <taxon>Pseudomonadati</taxon>
        <taxon>Bacteroidota</taxon>
        <taxon>Cytophagia</taxon>
        <taxon>Cytophagales</taxon>
        <taxon>Fulvivirgaceae</taxon>
        <taxon>Fulvivirga</taxon>
    </lineage>
</organism>
<feature type="compositionally biased region" description="Polar residues" evidence="1">
    <location>
        <begin position="1"/>
        <end position="11"/>
    </location>
</feature>
<comment type="caution">
    <text evidence="3">The sequence shown here is derived from an EMBL/GenBank/DDBJ whole genome shotgun (WGS) entry which is preliminary data.</text>
</comment>
<dbReference type="AlphaFoldDB" id="A0A937KDL0"/>
<feature type="region of interest" description="Disordered" evidence="1">
    <location>
        <begin position="1"/>
        <end position="55"/>
    </location>
</feature>
<reference evidence="3" key="1">
    <citation type="submission" date="2021-01" db="EMBL/GenBank/DDBJ databases">
        <title>Fulvivirga kasyanovii gen. nov., sp nov., a novel member of the phylum Bacteroidetes isolated from seawater in a mussel farm.</title>
        <authorList>
            <person name="Zhao L.-H."/>
            <person name="Wang Z.-J."/>
        </authorList>
    </citation>
    <scope>NUCLEOTIDE SEQUENCE</scope>
    <source>
        <strain evidence="3">29W222</strain>
    </source>
</reference>
<proteinExistence type="predicted"/>
<dbReference type="EMBL" id="JAEUGD010000023">
    <property type="protein sequence ID" value="MBL6446343.1"/>
    <property type="molecule type" value="Genomic_DNA"/>
</dbReference>
<protein>
    <submittedName>
        <fullName evidence="3">DUF4157 domain-containing protein</fullName>
    </submittedName>
</protein>
<sequence length="1027" mass="113673">MNDNLLNNANSPIGRLPDDKSSLDNDLGSKSSLKKSELSSPLQRRVNNTGLPDNLKSGVENLSGYAMDDVKVHYNSVKPAQMKAHAYAQGTDIHVASGQEQHLAHEAWHVVQQKQGRVKPTLQMKGKIGVNDEQSLEHEADIMGAKALTAGSNASNPPNANNGNSPNTLQQKAIASNGGVIQGKMQANNFRELVAEQMALQDAVMEDPENFKQQYTTVGFEHEFGAMTSGPLRGVSHLEIAKSQERLPYTGIPFILETDAQNAIEFISPPYLIETLPGIPVPDPLEVKKVDDMIQDTLDNHIVNKPNLNVLINKLADNPGLHFNTGNIDNDDSGKVVIGRENMSPNTNQNIGGQPIVGGQFWSNNNNNTLTRDQLHDIEIAPFGNIDESIKSSSTHVNFATDAYINDLMEETYEDEGDDYTQYYIRLENSFRTILYNKILAKKIKAKQKEQADAVAKVGVVRNKARAMVREVNSKLNQVARLRGDENPFSSNRWIDSRRRTFGTVADRTLNKFDNLYEEVSSPTARGFRVRSAAMLLNDWVAELHQKIVQTGEDIGYKNGNEGWLPEQVKGLYGECVGSVKEAKVALDNFPALGEDDNNTQNMKIFLNTLARTLSGQLGITSQKRLVDAQKARFKNSNRPMNEDELGVDQMLSSRVKDVHQVWIKDSIMNIGLGLLSHTQWEQVRVGLNDGLDNVDLPNLTIKNHRVELPEAAFAESVRKAVAQVVKLIKKNQLNKAGNKMSTYMGLGSKSKPNSLAPTKRPSLFEHDPKHIGARQDTYIPSQYVQMPDLWEDKRMHVVESRKHTVERLSLLEELSKNGVIKKDYFESNGGFDYGQYVKENLNEGDIDLGNGYVLTAAQSDALTRDFLGNVNTTPDGDCLFNSLITVGAFDGNVQEFRDHIADAVSNGGVDVTPFGLDQDATELDIRTPGSYNNLAGDATPSIIANVLDINIIIYNEDGQTTTVAPEGGGQSEFNLIRFLSPGAHYHATEDIQEFMHIQSLAQGEPLPLPDESNFENITFSESDWDI</sequence>
<feature type="region of interest" description="Disordered" evidence="1">
    <location>
        <begin position="149"/>
        <end position="170"/>
    </location>
</feature>
<feature type="compositionally biased region" description="Low complexity" evidence="1">
    <location>
        <begin position="150"/>
        <end position="167"/>
    </location>
</feature>
<evidence type="ECO:0000259" key="2">
    <source>
        <dbReference type="Pfam" id="PF13699"/>
    </source>
</evidence>
<dbReference type="Pfam" id="PF13699">
    <property type="entry name" value="eCIS_core"/>
    <property type="match status" value="1"/>
</dbReference>
<name>A0A937KDL0_9BACT</name>
<feature type="compositionally biased region" description="Polar residues" evidence="1">
    <location>
        <begin position="41"/>
        <end position="51"/>
    </location>
</feature>
<dbReference type="InterPro" id="IPR025295">
    <property type="entry name" value="eCIS_core_dom"/>
</dbReference>
<evidence type="ECO:0000313" key="4">
    <source>
        <dbReference type="Proteomes" id="UP000614216"/>
    </source>
</evidence>
<evidence type="ECO:0000256" key="1">
    <source>
        <dbReference type="SAM" id="MobiDB-lite"/>
    </source>
</evidence>
<feature type="region of interest" description="Disordered" evidence="1">
    <location>
        <begin position="745"/>
        <end position="767"/>
    </location>
</feature>
<gene>
    <name evidence="3" type="ORF">JMN32_08490</name>
</gene>
<accession>A0A937KDL0</accession>
<dbReference type="Proteomes" id="UP000614216">
    <property type="component" value="Unassembled WGS sequence"/>
</dbReference>
<dbReference type="CDD" id="cd22744">
    <property type="entry name" value="OTU"/>
    <property type="match status" value="1"/>
</dbReference>
<feature type="domain" description="eCIS core" evidence="2">
    <location>
        <begin position="51"/>
        <end position="116"/>
    </location>
</feature>
<dbReference type="Gene3D" id="3.90.70.80">
    <property type="match status" value="1"/>
</dbReference>
<dbReference type="RefSeq" id="WP_202855876.1">
    <property type="nucleotide sequence ID" value="NZ_JAEUGD010000023.1"/>
</dbReference>
<keyword evidence="4" id="KW-1185">Reference proteome</keyword>